<dbReference type="Proteomes" id="UP000636479">
    <property type="component" value="Unassembled WGS sequence"/>
</dbReference>
<dbReference type="RefSeq" id="XP_037217218.1">
    <property type="nucleotide sequence ID" value="XM_037365806.1"/>
</dbReference>
<protein>
    <submittedName>
        <fullName evidence="1">Uncharacterized protein</fullName>
    </submittedName>
</protein>
<keyword evidence="2" id="KW-1185">Reference proteome</keyword>
<dbReference type="GeneID" id="59348322"/>
<organism evidence="1 2">
    <name type="scientific">Mycena indigotica</name>
    <dbReference type="NCBI Taxonomy" id="2126181"/>
    <lineage>
        <taxon>Eukaryota</taxon>
        <taxon>Fungi</taxon>
        <taxon>Dikarya</taxon>
        <taxon>Basidiomycota</taxon>
        <taxon>Agaricomycotina</taxon>
        <taxon>Agaricomycetes</taxon>
        <taxon>Agaricomycetidae</taxon>
        <taxon>Agaricales</taxon>
        <taxon>Marasmiineae</taxon>
        <taxon>Mycenaceae</taxon>
        <taxon>Mycena</taxon>
    </lineage>
</organism>
<evidence type="ECO:0000313" key="2">
    <source>
        <dbReference type="Proteomes" id="UP000636479"/>
    </source>
</evidence>
<dbReference type="AlphaFoldDB" id="A0A8H6W2D7"/>
<sequence length="379" mass="41347">MPPLVRYPTPSAASIHSWWSDSNPSGATINLHSVARPLIHALYSREARKLTTSPPYLQQFTTEVAEQYLGFLACDVKIVGVSAKVIILRSIQVHLGSALTFDGDSALLCHLFADPTYAEIWCELLTSPHIQIHLLGCSILRRLSTEYAGGVNYLSRPFVLQTAVTLCGLLTSPVPDSLFHATAHSTLAALCITPVGTDVVVEALESNPAIDTRDFLVRVIKLLLGSVTFIRLCMSISSRAGWLIEPGNLKLKVPWSSVDPQEMVVCADAALRHTLALSKDREADLTLLRQAPAILQGPEDFMQQREFFCWFTGELALMRGHDGGASGSGPIPTDELIKCLNAAIEEAEPATRLPAAAGFALEELQVYNWARYHPRAVPV</sequence>
<dbReference type="EMBL" id="JACAZF010000008">
    <property type="protein sequence ID" value="KAF7296859.1"/>
    <property type="molecule type" value="Genomic_DNA"/>
</dbReference>
<comment type="caution">
    <text evidence="1">The sequence shown here is derived from an EMBL/GenBank/DDBJ whole genome shotgun (WGS) entry which is preliminary data.</text>
</comment>
<reference evidence="1" key="1">
    <citation type="submission" date="2020-05" db="EMBL/GenBank/DDBJ databases">
        <title>Mycena genomes resolve the evolution of fungal bioluminescence.</title>
        <authorList>
            <person name="Tsai I.J."/>
        </authorList>
    </citation>
    <scope>NUCLEOTIDE SEQUENCE</scope>
    <source>
        <strain evidence="1">171206Taipei</strain>
    </source>
</reference>
<gene>
    <name evidence="1" type="ORF">MIND_00917200</name>
</gene>
<name>A0A8H6W2D7_9AGAR</name>
<proteinExistence type="predicted"/>
<evidence type="ECO:0000313" key="1">
    <source>
        <dbReference type="EMBL" id="KAF7296859.1"/>
    </source>
</evidence>
<accession>A0A8H6W2D7</accession>